<dbReference type="RefSeq" id="WP_144851153.1">
    <property type="nucleotide sequence ID" value="NZ_VNJI01000032.1"/>
</dbReference>
<dbReference type="PROSITE" id="PS01124">
    <property type="entry name" value="HTH_ARAC_FAMILY_2"/>
    <property type="match status" value="1"/>
</dbReference>
<dbReference type="GO" id="GO:0043565">
    <property type="term" value="F:sequence-specific DNA binding"/>
    <property type="evidence" value="ECO:0007669"/>
    <property type="project" value="InterPro"/>
</dbReference>
<dbReference type="SUPFAM" id="SSF46689">
    <property type="entry name" value="Homeodomain-like"/>
    <property type="match status" value="2"/>
</dbReference>
<sequence>MIASGMELAASCMADYVSGYNPQTNALRAGLLQADLSVESPFVLLAVRPKGSYWLKDKLARDKWKQYQQQLSDLCGRLSGEFEGSQVVPFAITPYTMLAFIHPETSICRRASRMVEGGVEGAGAGSISLSIILSPICVGLAQLRDAFDETMRTAQKRYFQLPELDCSEKPAGLDFVLENPSEGGLQSYLLSQLSGIVEKSDGSILTAQSLLAAVCLDIYRYADKAGITPEISYSDTVEQVFQLDSLSDAYDYLHRLMMSSRPYTGTMKKEYSPVIKSVLAYVNTNYAENVSLSLLAELYHMNASYLSRLLSQETGTTFVDLLAKTRIHHAKRLLLEGKHRVREAGEAVGYKDYSHFYMVFKKLEGVSPKEYIRQPF</sequence>
<dbReference type="Gene3D" id="1.10.10.60">
    <property type="entry name" value="Homeodomain-like"/>
    <property type="match status" value="2"/>
</dbReference>
<keyword evidence="2" id="KW-0238">DNA-binding</keyword>
<dbReference type="GO" id="GO:0003700">
    <property type="term" value="F:DNA-binding transcription factor activity"/>
    <property type="evidence" value="ECO:0007669"/>
    <property type="project" value="InterPro"/>
</dbReference>
<dbReference type="PANTHER" id="PTHR43280:SF28">
    <property type="entry name" value="HTH-TYPE TRANSCRIPTIONAL ACTIVATOR RHAS"/>
    <property type="match status" value="1"/>
</dbReference>
<dbReference type="AlphaFoldDB" id="A0A559K6P3"/>
<dbReference type="PROSITE" id="PS00041">
    <property type="entry name" value="HTH_ARAC_FAMILY_1"/>
    <property type="match status" value="1"/>
</dbReference>
<keyword evidence="6" id="KW-1185">Reference proteome</keyword>
<dbReference type="SMART" id="SM00342">
    <property type="entry name" value="HTH_ARAC"/>
    <property type="match status" value="1"/>
</dbReference>
<evidence type="ECO:0000256" key="1">
    <source>
        <dbReference type="ARBA" id="ARBA00023015"/>
    </source>
</evidence>
<dbReference type="Pfam" id="PF12833">
    <property type="entry name" value="HTH_18"/>
    <property type="match status" value="1"/>
</dbReference>
<gene>
    <name evidence="5" type="ORF">FPZ49_22345</name>
</gene>
<dbReference type="PANTHER" id="PTHR43280">
    <property type="entry name" value="ARAC-FAMILY TRANSCRIPTIONAL REGULATOR"/>
    <property type="match status" value="1"/>
</dbReference>
<dbReference type="InterPro" id="IPR009057">
    <property type="entry name" value="Homeodomain-like_sf"/>
</dbReference>
<evidence type="ECO:0000256" key="3">
    <source>
        <dbReference type="ARBA" id="ARBA00023163"/>
    </source>
</evidence>
<name>A0A559K6P3_9BACL</name>
<organism evidence="5 6">
    <name type="scientific">Paenibacillus cremeus</name>
    <dbReference type="NCBI Taxonomy" id="2163881"/>
    <lineage>
        <taxon>Bacteria</taxon>
        <taxon>Bacillati</taxon>
        <taxon>Bacillota</taxon>
        <taxon>Bacilli</taxon>
        <taxon>Bacillales</taxon>
        <taxon>Paenibacillaceae</taxon>
        <taxon>Paenibacillus</taxon>
    </lineage>
</organism>
<evidence type="ECO:0000256" key="2">
    <source>
        <dbReference type="ARBA" id="ARBA00023125"/>
    </source>
</evidence>
<accession>A0A559K6P3</accession>
<feature type="domain" description="HTH araC/xylS-type" evidence="4">
    <location>
        <begin position="276"/>
        <end position="374"/>
    </location>
</feature>
<dbReference type="EMBL" id="VNJI01000032">
    <property type="protein sequence ID" value="TVY07763.1"/>
    <property type="molecule type" value="Genomic_DNA"/>
</dbReference>
<keyword evidence="1" id="KW-0805">Transcription regulation</keyword>
<evidence type="ECO:0000313" key="5">
    <source>
        <dbReference type="EMBL" id="TVY07763.1"/>
    </source>
</evidence>
<keyword evidence="3" id="KW-0804">Transcription</keyword>
<comment type="caution">
    <text evidence="5">The sequence shown here is derived from an EMBL/GenBank/DDBJ whole genome shotgun (WGS) entry which is preliminary data.</text>
</comment>
<dbReference type="Proteomes" id="UP000317036">
    <property type="component" value="Unassembled WGS sequence"/>
</dbReference>
<evidence type="ECO:0000313" key="6">
    <source>
        <dbReference type="Proteomes" id="UP000317036"/>
    </source>
</evidence>
<dbReference type="InterPro" id="IPR018060">
    <property type="entry name" value="HTH_AraC"/>
</dbReference>
<dbReference type="InterPro" id="IPR018062">
    <property type="entry name" value="HTH_AraC-typ_CS"/>
</dbReference>
<proteinExistence type="predicted"/>
<reference evidence="5 6" key="1">
    <citation type="submission" date="2019-07" db="EMBL/GenBank/DDBJ databases">
        <authorList>
            <person name="Kim J."/>
        </authorList>
    </citation>
    <scope>NUCLEOTIDE SEQUENCE [LARGE SCALE GENOMIC DNA]</scope>
    <source>
        <strain evidence="5 6">JC52</strain>
    </source>
</reference>
<protein>
    <submittedName>
        <fullName evidence="5">Helix-turn-helix domain-containing protein</fullName>
    </submittedName>
</protein>
<evidence type="ECO:0000259" key="4">
    <source>
        <dbReference type="PROSITE" id="PS01124"/>
    </source>
</evidence>
<dbReference type="OrthoDB" id="345425at2"/>